<dbReference type="AlphaFoldDB" id="A0A1F7J6R7"/>
<evidence type="ECO:0000259" key="3">
    <source>
        <dbReference type="Pfam" id="PF26514"/>
    </source>
</evidence>
<dbReference type="Proteomes" id="UP000176480">
    <property type="component" value="Unassembled WGS sequence"/>
</dbReference>
<dbReference type="STRING" id="1802067.A2966_03615"/>
<feature type="transmembrane region" description="Helical" evidence="1">
    <location>
        <begin position="317"/>
        <end position="338"/>
    </location>
</feature>
<feature type="transmembrane region" description="Helical" evidence="1">
    <location>
        <begin position="230"/>
        <end position="253"/>
    </location>
</feature>
<dbReference type="EMBL" id="MGAR01000032">
    <property type="protein sequence ID" value="OGK51296.1"/>
    <property type="molecule type" value="Genomic_DNA"/>
</dbReference>
<keyword evidence="1" id="KW-0472">Membrane</keyword>
<name>A0A1F7J6R7_9BACT</name>
<feature type="domain" description="DUF8173" evidence="3">
    <location>
        <begin position="183"/>
        <end position="330"/>
    </location>
</feature>
<comment type="caution">
    <text evidence="4">The sequence shown here is derived from an EMBL/GenBank/DDBJ whole genome shotgun (WGS) entry which is preliminary data.</text>
</comment>
<proteinExistence type="predicted"/>
<protein>
    <recommendedName>
        <fullName evidence="3">DUF8173 domain-containing protein</fullName>
    </recommendedName>
</protein>
<gene>
    <name evidence="4" type="ORF">A2966_03615</name>
</gene>
<feature type="transmembrane region" description="Helical" evidence="1">
    <location>
        <begin position="188"/>
        <end position="209"/>
    </location>
</feature>
<accession>A0A1F7J6R7</accession>
<keyword evidence="2" id="KW-0732">Signal</keyword>
<keyword evidence="1" id="KW-1133">Transmembrane helix</keyword>
<feature type="transmembrane region" description="Helical" evidence="1">
    <location>
        <begin position="292"/>
        <end position="311"/>
    </location>
</feature>
<sequence length="345" mass="37076">MRKIAVVSLFSIFLLASVTFAQENSRPDFKETNITTVAPDQVIDGDFFARGEIVEIAGTINGDLYAAGERIVVNGTVNGDVLAAGGIIQINGEVLQNIRVAGGEVLINGTIGRNATVISGDLSINPNAHLKGNLVAVGGNTLLGGPIDGDAHLITGKMYRGPQAIIYGKLDEVAMPLNTGEINAGLKAVLTFLAILSFISLLITGLLFVHFFPNFNRRATQILQKTPLKTFFVGLITLIAMPFIIIALFVSLVGLPLGFIVSVLFPVLLYFAPIVSLYCVGKLLLSKTKKKLHDGLIFVTGLVCVTLVMILPFISFFVFFFVVVFGLGAFVIASKELYQTVERKK</sequence>
<keyword evidence="1" id="KW-0812">Transmembrane</keyword>
<reference evidence="4 5" key="1">
    <citation type="journal article" date="2016" name="Nat. Commun.">
        <title>Thousands of microbial genomes shed light on interconnected biogeochemical processes in an aquifer system.</title>
        <authorList>
            <person name="Anantharaman K."/>
            <person name="Brown C.T."/>
            <person name="Hug L.A."/>
            <person name="Sharon I."/>
            <person name="Castelle C.J."/>
            <person name="Probst A.J."/>
            <person name="Thomas B.C."/>
            <person name="Singh A."/>
            <person name="Wilkins M.J."/>
            <person name="Karaoz U."/>
            <person name="Brodie E.L."/>
            <person name="Williams K.H."/>
            <person name="Hubbard S.S."/>
            <person name="Banfield J.F."/>
        </authorList>
    </citation>
    <scope>NUCLEOTIDE SEQUENCE [LARGE SCALE GENOMIC DNA]</scope>
</reference>
<organism evidence="4 5">
    <name type="scientific">Candidatus Roizmanbacteria bacterium RIFCSPLOWO2_01_FULL_41_22</name>
    <dbReference type="NCBI Taxonomy" id="1802067"/>
    <lineage>
        <taxon>Bacteria</taxon>
        <taxon>Candidatus Roizmaniibacteriota</taxon>
    </lineage>
</organism>
<dbReference type="InterPro" id="IPR058486">
    <property type="entry name" value="DUF8173"/>
</dbReference>
<evidence type="ECO:0000313" key="5">
    <source>
        <dbReference type="Proteomes" id="UP000176480"/>
    </source>
</evidence>
<feature type="chain" id="PRO_5009529415" description="DUF8173 domain-containing protein" evidence="2">
    <location>
        <begin position="22"/>
        <end position="345"/>
    </location>
</feature>
<feature type="transmembrane region" description="Helical" evidence="1">
    <location>
        <begin position="259"/>
        <end position="280"/>
    </location>
</feature>
<evidence type="ECO:0000256" key="1">
    <source>
        <dbReference type="SAM" id="Phobius"/>
    </source>
</evidence>
<evidence type="ECO:0000256" key="2">
    <source>
        <dbReference type="SAM" id="SignalP"/>
    </source>
</evidence>
<feature type="signal peptide" evidence="2">
    <location>
        <begin position="1"/>
        <end position="21"/>
    </location>
</feature>
<evidence type="ECO:0000313" key="4">
    <source>
        <dbReference type="EMBL" id="OGK51296.1"/>
    </source>
</evidence>
<dbReference type="Pfam" id="PF26514">
    <property type="entry name" value="DUF8173"/>
    <property type="match status" value="1"/>
</dbReference>